<dbReference type="EMBL" id="JAGEUA010000002">
    <property type="protein sequence ID" value="KAL1005520.1"/>
    <property type="molecule type" value="Genomic_DNA"/>
</dbReference>
<keyword evidence="4" id="KW-1185">Reference proteome</keyword>
<proteinExistence type="predicted"/>
<name>A0ABD0X9T0_UMBPY</name>
<reference evidence="3 4" key="1">
    <citation type="submission" date="2024-06" db="EMBL/GenBank/DDBJ databases">
        <authorList>
            <person name="Pan Q."/>
            <person name="Wen M."/>
            <person name="Jouanno E."/>
            <person name="Zahm M."/>
            <person name="Klopp C."/>
            <person name="Cabau C."/>
            <person name="Louis A."/>
            <person name="Berthelot C."/>
            <person name="Parey E."/>
            <person name="Roest Crollius H."/>
            <person name="Montfort J."/>
            <person name="Robinson-Rechavi M."/>
            <person name="Bouchez O."/>
            <person name="Lampietro C."/>
            <person name="Lopez Roques C."/>
            <person name="Donnadieu C."/>
            <person name="Postlethwait J."/>
            <person name="Bobe J."/>
            <person name="Verreycken H."/>
            <person name="Guiguen Y."/>
        </authorList>
    </citation>
    <scope>NUCLEOTIDE SEQUENCE [LARGE SCALE GENOMIC DNA]</scope>
    <source>
        <strain evidence="3">Up_M1</strain>
        <tissue evidence="3">Testis</tissue>
    </source>
</reference>
<evidence type="ECO:0000313" key="4">
    <source>
        <dbReference type="Proteomes" id="UP001557470"/>
    </source>
</evidence>
<evidence type="ECO:0000256" key="2">
    <source>
        <dbReference type="SAM" id="Phobius"/>
    </source>
</evidence>
<accession>A0ABD0X9T0</accession>
<evidence type="ECO:0000313" key="3">
    <source>
        <dbReference type="EMBL" id="KAL1005520.1"/>
    </source>
</evidence>
<keyword evidence="2" id="KW-0812">Transmembrane</keyword>
<evidence type="ECO:0000256" key="1">
    <source>
        <dbReference type="SAM" id="MobiDB-lite"/>
    </source>
</evidence>
<keyword evidence="2" id="KW-0472">Membrane</keyword>
<feature type="transmembrane region" description="Helical" evidence="2">
    <location>
        <begin position="6"/>
        <end position="24"/>
    </location>
</feature>
<gene>
    <name evidence="3" type="ORF">UPYG_G00060120</name>
</gene>
<keyword evidence="2" id="KW-1133">Transmembrane helix</keyword>
<feature type="compositionally biased region" description="Basic and acidic residues" evidence="1">
    <location>
        <begin position="38"/>
        <end position="47"/>
    </location>
</feature>
<protein>
    <submittedName>
        <fullName evidence="3">Uncharacterized protein</fullName>
    </submittedName>
</protein>
<dbReference type="Proteomes" id="UP001557470">
    <property type="component" value="Unassembled WGS sequence"/>
</dbReference>
<sequence>MIAAVGVTVFVLVLILCFLGFMCFRKKASNSNSSNRRNTRETSESVHPDPNIDTYTALNMKNRSPEYDTLTSVRDPLYDTVY</sequence>
<comment type="caution">
    <text evidence="3">The sequence shown here is derived from an EMBL/GenBank/DDBJ whole genome shotgun (WGS) entry which is preliminary data.</text>
</comment>
<feature type="region of interest" description="Disordered" evidence="1">
    <location>
        <begin position="29"/>
        <end position="57"/>
    </location>
</feature>
<dbReference type="AlphaFoldDB" id="A0ABD0X9T0"/>
<organism evidence="3 4">
    <name type="scientific">Umbra pygmaea</name>
    <name type="common">Eastern mudminnow</name>
    <dbReference type="NCBI Taxonomy" id="75934"/>
    <lineage>
        <taxon>Eukaryota</taxon>
        <taxon>Metazoa</taxon>
        <taxon>Chordata</taxon>
        <taxon>Craniata</taxon>
        <taxon>Vertebrata</taxon>
        <taxon>Euteleostomi</taxon>
        <taxon>Actinopterygii</taxon>
        <taxon>Neopterygii</taxon>
        <taxon>Teleostei</taxon>
        <taxon>Protacanthopterygii</taxon>
        <taxon>Esociformes</taxon>
        <taxon>Umbridae</taxon>
        <taxon>Umbra</taxon>
    </lineage>
</organism>